<dbReference type="Proteomes" id="UP000290289">
    <property type="component" value="Chromosome 12"/>
</dbReference>
<feature type="region of interest" description="Disordered" evidence="1">
    <location>
        <begin position="1"/>
        <end position="23"/>
    </location>
</feature>
<evidence type="ECO:0000313" key="3">
    <source>
        <dbReference type="Proteomes" id="UP000290289"/>
    </source>
</evidence>
<evidence type="ECO:0000313" key="2">
    <source>
        <dbReference type="EMBL" id="RXH81902.1"/>
    </source>
</evidence>
<comment type="caution">
    <text evidence="2">The sequence shown here is derived from an EMBL/GenBank/DDBJ whole genome shotgun (WGS) entry which is preliminary data.</text>
</comment>
<evidence type="ECO:0000256" key="1">
    <source>
        <dbReference type="SAM" id="MobiDB-lite"/>
    </source>
</evidence>
<proteinExistence type="predicted"/>
<accession>A0A498IIM0</accession>
<sequence length="140" mass="16048">MSTKNTNTDDQNADNVETTGRPRHHVPEGVIHRILRLLPTIPAARMSFLSKQWEGLRSSGCVLDFVEDNLDGELDDRPGNSINTCDRYIDQFRECDKISIDKFTRILKRIEQKLCDGDGTPIKRMSLFFVESSWKTNFAT</sequence>
<reference evidence="2 3" key="1">
    <citation type="submission" date="2018-10" db="EMBL/GenBank/DDBJ databases">
        <title>A high-quality apple genome assembly.</title>
        <authorList>
            <person name="Hu J."/>
        </authorList>
    </citation>
    <scope>NUCLEOTIDE SEQUENCE [LARGE SCALE GENOMIC DNA]</scope>
    <source>
        <strain evidence="3">cv. HFTH1</strain>
        <tissue evidence="2">Young leaf</tissue>
    </source>
</reference>
<organism evidence="2 3">
    <name type="scientific">Malus domestica</name>
    <name type="common">Apple</name>
    <name type="synonym">Pyrus malus</name>
    <dbReference type="NCBI Taxonomy" id="3750"/>
    <lineage>
        <taxon>Eukaryota</taxon>
        <taxon>Viridiplantae</taxon>
        <taxon>Streptophyta</taxon>
        <taxon>Embryophyta</taxon>
        <taxon>Tracheophyta</taxon>
        <taxon>Spermatophyta</taxon>
        <taxon>Magnoliopsida</taxon>
        <taxon>eudicotyledons</taxon>
        <taxon>Gunneridae</taxon>
        <taxon>Pentapetalae</taxon>
        <taxon>rosids</taxon>
        <taxon>fabids</taxon>
        <taxon>Rosales</taxon>
        <taxon>Rosaceae</taxon>
        <taxon>Amygdaloideae</taxon>
        <taxon>Maleae</taxon>
        <taxon>Malus</taxon>
    </lineage>
</organism>
<name>A0A498IIM0_MALDO</name>
<gene>
    <name evidence="2" type="ORF">DVH24_036243</name>
</gene>
<dbReference type="EMBL" id="RDQH01000338">
    <property type="protein sequence ID" value="RXH81902.1"/>
    <property type="molecule type" value="Genomic_DNA"/>
</dbReference>
<protein>
    <recommendedName>
        <fullName evidence="4">F-box domain-containing protein</fullName>
    </recommendedName>
</protein>
<keyword evidence="3" id="KW-1185">Reference proteome</keyword>
<evidence type="ECO:0008006" key="4">
    <source>
        <dbReference type="Google" id="ProtNLM"/>
    </source>
</evidence>
<feature type="compositionally biased region" description="Polar residues" evidence="1">
    <location>
        <begin position="1"/>
        <end position="18"/>
    </location>
</feature>
<dbReference type="AlphaFoldDB" id="A0A498IIM0"/>